<organism evidence="1">
    <name type="scientific">uncultured Sporomusa sp</name>
    <dbReference type="NCBI Taxonomy" id="307249"/>
    <lineage>
        <taxon>Bacteria</taxon>
        <taxon>Bacillati</taxon>
        <taxon>Bacillota</taxon>
        <taxon>Negativicutes</taxon>
        <taxon>Selenomonadales</taxon>
        <taxon>Sporomusaceae</taxon>
        <taxon>Sporomusa</taxon>
        <taxon>environmental samples</taxon>
    </lineage>
</organism>
<evidence type="ECO:0000313" key="1">
    <source>
        <dbReference type="EMBL" id="SCM82574.1"/>
    </source>
</evidence>
<dbReference type="EMBL" id="FMJE01000005">
    <property type="protein sequence ID" value="SCM82574.1"/>
    <property type="molecule type" value="Genomic_DNA"/>
</dbReference>
<reference evidence="1" key="1">
    <citation type="submission" date="2016-08" db="EMBL/GenBank/DDBJ databases">
        <authorList>
            <person name="Seilhamer J.J."/>
        </authorList>
    </citation>
    <scope>NUCLEOTIDE SEQUENCE</scope>
    <source>
        <strain evidence="1">86</strain>
    </source>
</reference>
<name>A0A212LYA1_9FIRM</name>
<protein>
    <submittedName>
        <fullName evidence="1">Uncharacterized protein</fullName>
    </submittedName>
</protein>
<dbReference type="RefSeq" id="WP_288185226.1">
    <property type="nucleotide sequence ID" value="NZ_LT608335.1"/>
</dbReference>
<sequence>MKKRKKLSTIRVSVTLPELMVEDFKTKADLTGLSVSRIVHLQLKARKPIMIVSREFLNEVRELRQVLDKIVAEGTIEAETLSILRQRVQFYQAFITSDQEVDVYVP</sequence>
<dbReference type="AlphaFoldDB" id="A0A212LYA1"/>
<accession>A0A212LYA1</accession>
<gene>
    <name evidence="1" type="ORF">KL86SPO_50345</name>
</gene>
<proteinExistence type="predicted"/>